<evidence type="ECO:0000256" key="1">
    <source>
        <dbReference type="SAM" id="MobiDB-lite"/>
    </source>
</evidence>
<feature type="region of interest" description="Disordered" evidence="1">
    <location>
        <begin position="1"/>
        <end position="25"/>
    </location>
</feature>
<keyword evidence="3" id="KW-1185">Reference proteome</keyword>
<organism evidence="2 3">
    <name type="scientific">Dibothriocephalus latus</name>
    <name type="common">Fish tapeworm</name>
    <name type="synonym">Diphyllobothrium latum</name>
    <dbReference type="NCBI Taxonomy" id="60516"/>
    <lineage>
        <taxon>Eukaryota</taxon>
        <taxon>Metazoa</taxon>
        <taxon>Spiralia</taxon>
        <taxon>Lophotrochozoa</taxon>
        <taxon>Platyhelminthes</taxon>
        <taxon>Cestoda</taxon>
        <taxon>Eucestoda</taxon>
        <taxon>Diphyllobothriidea</taxon>
        <taxon>Diphyllobothriidae</taxon>
        <taxon>Dibothriocephalus</taxon>
    </lineage>
</organism>
<dbReference type="EMBL" id="UYRU01050377">
    <property type="protein sequence ID" value="VDN10973.1"/>
    <property type="molecule type" value="Genomic_DNA"/>
</dbReference>
<protein>
    <submittedName>
        <fullName evidence="2">Uncharacterized protein</fullName>
    </submittedName>
</protein>
<sequence length="78" mass="8869">MDSSKSSKTQDTEQIDPVLDNPSSSIMQIPGTRKFSFIGESYLTKTCFLRQLLLLVNHRWTDDLTDELEITAANSFEI</sequence>
<dbReference type="AlphaFoldDB" id="A0A3P7LJL7"/>
<reference evidence="2 3" key="1">
    <citation type="submission" date="2018-11" db="EMBL/GenBank/DDBJ databases">
        <authorList>
            <consortium name="Pathogen Informatics"/>
        </authorList>
    </citation>
    <scope>NUCLEOTIDE SEQUENCE [LARGE SCALE GENOMIC DNA]</scope>
</reference>
<proteinExistence type="predicted"/>
<dbReference type="Proteomes" id="UP000281553">
    <property type="component" value="Unassembled WGS sequence"/>
</dbReference>
<evidence type="ECO:0000313" key="3">
    <source>
        <dbReference type="Proteomes" id="UP000281553"/>
    </source>
</evidence>
<accession>A0A3P7LJL7</accession>
<gene>
    <name evidence="2" type="ORF">DILT_LOCUS6804</name>
</gene>
<name>A0A3P7LJL7_DIBLA</name>
<evidence type="ECO:0000313" key="2">
    <source>
        <dbReference type="EMBL" id="VDN10973.1"/>
    </source>
</evidence>